<dbReference type="AlphaFoldDB" id="A0A484LC52"/>
<keyword evidence="3" id="KW-1185">Reference proteome</keyword>
<feature type="region of interest" description="Disordered" evidence="1">
    <location>
        <begin position="96"/>
        <end position="133"/>
    </location>
</feature>
<feature type="compositionally biased region" description="Polar residues" evidence="1">
    <location>
        <begin position="96"/>
        <end position="105"/>
    </location>
</feature>
<gene>
    <name evidence="2" type="ORF">CCAM_LOCUS15758</name>
</gene>
<reference evidence="2 3" key="1">
    <citation type="submission" date="2018-04" db="EMBL/GenBank/DDBJ databases">
        <authorList>
            <person name="Vogel A."/>
        </authorList>
    </citation>
    <scope>NUCLEOTIDE SEQUENCE [LARGE SCALE GENOMIC DNA]</scope>
</reference>
<accession>A0A484LC52</accession>
<protein>
    <submittedName>
        <fullName evidence="2">Uncharacterized protein</fullName>
    </submittedName>
</protein>
<evidence type="ECO:0000313" key="3">
    <source>
        <dbReference type="Proteomes" id="UP000595140"/>
    </source>
</evidence>
<dbReference type="Proteomes" id="UP000595140">
    <property type="component" value="Unassembled WGS sequence"/>
</dbReference>
<name>A0A484LC52_9ASTE</name>
<proteinExistence type="predicted"/>
<sequence length="133" mass="14464">MDSLSIRFVISFLARSSKERVQESHRVNCYMLAEAEGIVEVVGAGTDKALRLPPFPVYLLVYLHTQYLGDENLTSGKALIYRGARRAFQLLSRKSASITSPSPSTLPDDDEPDFSVVPSGVGVGVGPPEPGWL</sequence>
<evidence type="ECO:0000256" key="1">
    <source>
        <dbReference type="SAM" id="MobiDB-lite"/>
    </source>
</evidence>
<dbReference type="EMBL" id="OOIL02001294">
    <property type="protein sequence ID" value="VFQ73982.1"/>
    <property type="molecule type" value="Genomic_DNA"/>
</dbReference>
<evidence type="ECO:0000313" key="2">
    <source>
        <dbReference type="EMBL" id="VFQ73982.1"/>
    </source>
</evidence>
<organism evidence="2 3">
    <name type="scientific">Cuscuta campestris</name>
    <dbReference type="NCBI Taxonomy" id="132261"/>
    <lineage>
        <taxon>Eukaryota</taxon>
        <taxon>Viridiplantae</taxon>
        <taxon>Streptophyta</taxon>
        <taxon>Embryophyta</taxon>
        <taxon>Tracheophyta</taxon>
        <taxon>Spermatophyta</taxon>
        <taxon>Magnoliopsida</taxon>
        <taxon>eudicotyledons</taxon>
        <taxon>Gunneridae</taxon>
        <taxon>Pentapetalae</taxon>
        <taxon>asterids</taxon>
        <taxon>lamiids</taxon>
        <taxon>Solanales</taxon>
        <taxon>Convolvulaceae</taxon>
        <taxon>Cuscuteae</taxon>
        <taxon>Cuscuta</taxon>
        <taxon>Cuscuta subgen. Grammica</taxon>
        <taxon>Cuscuta sect. Cleistogrammica</taxon>
    </lineage>
</organism>